<accession>A0A0G1MEC9</accession>
<evidence type="ECO:0000313" key="2">
    <source>
        <dbReference type="Proteomes" id="UP000033999"/>
    </source>
</evidence>
<proteinExistence type="predicted"/>
<comment type="caution">
    <text evidence="1">The sequence shown here is derived from an EMBL/GenBank/DDBJ whole genome shotgun (WGS) entry which is preliminary data.</text>
</comment>
<sequence>MKIGIEQLPRGLSARTAIRRCGYGEHVSREVSYWKRLGTGSYPRFHVYVEERGKDAVCFNLHLDQKEVSYEGNHAHSGEYEGMAVEREAERIRRMIALQEDESDD</sequence>
<reference evidence="1 2" key="1">
    <citation type="journal article" date="2015" name="Nature">
        <title>rRNA introns, odd ribosomes, and small enigmatic genomes across a large radiation of phyla.</title>
        <authorList>
            <person name="Brown C.T."/>
            <person name="Hug L.A."/>
            <person name="Thomas B.C."/>
            <person name="Sharon I."/>
            <person name="Castelle C.J."/>
            <person name="Singh A."/>
            <person name="Wilkins M.J."/>
            <person name="Williams K.H."/>
            <person name="Banfield J.F."/>
        </authorList>
    </citation>
    <scope>NUCLEOTIDE SEQUENCE [LARGE SCALE GENOMIC DNA]</scope>
</reference>
<evidence type="ECO:0000313" key="1">
    <source>
        <dbReference type="EMBL" id="KKU06457.1"/>
    </source>
</evidence>
<name>A0A0G1MEC9_9BACT</name>
<dbReference type="AlphaFoldDB" id="A0A0G1MEC9"/>
<protein>
    <submittedName>
        <fullName evidence="1">Uncharacterized protein</fullName>
    </submittedName>
</protein>
<organism evidence="1 2">
    <name type="scientific">Candidatus Magasanikbacteria bacterium GW2011_GWA2_45_39</name>
    <dbReference type="NCBI Taxonomy" id="1619041"/>
    <lineage>
        <taxon>Bacteria</taxon>
        <taxon>Candidatus Magasanikiibacteriota</taxon>
    </lineage>
</organism>
<dbReference type="Proteomes" id="UP000033999">
    <property type="component" value="Unassembled WGS sequence"/>
</dbReference>
<dbReference type="EMBL" id="LCKX01000032">
    <property type="protein sequence ID" value="KKU06457.1"/>
    <property type="molecule type" value="Genomic_DNA"/>
</dbReference>
<gene>
    <name evidence="1" type="ORF">UX10_C0032G0008</name>
</gene>